<feature type="compositionally biased region" description="Low complexity" evidence="1">
    <location>
        <begin position="27"/>
        <end position="39"/>
    </location>
</feature>
<evidence type="ECO:0000313" key="3">
    <source>
        <dbReference type="Proteomes" id="UP000037460"/>
    </source>
</evidence>
<sequence length="299" mass="32588">MEGGWPAISERRIRTLKSLSTKAANPSSCSSSSRGVAGEASGGGAEAEPPRTAEQLARLASAAPSEWLALVGCEGARQKACEAAAAEARELRTAIAEAARNPLDDFAPRAERLIANTLRVYDASSSRFVSRRSHAAKREAVSRAATAEALRLTRQQLSVLFEDALATFRADLVLLMAAAARYDRASTRLSRKTTRRFERAVRASTPAHIGTRPQGVALQRRCVRRLRQHLLIEAAAHEAEAAVLPPREQDVGPSPWWKQLLVQAIQIVLNLAQGYLLQYLPAKRKDLADERAMPRGPLF</sequence>
<organism evidence="2 3">
    <name type="scientific">Chrysochromulina tobinii</name>
    <dbReference type="NCBI Taxonomy" id="1460289"/>
    <lineage>
        <taxon>Eukaryota</taxon>
        <taxon>Haptista</taxon>
        <taxon>Haptophyta</taxon>
        <taxon>Prymnesiophyceae</taxon>
        <taxon>Prymnesiales</taxon>
        <taxon>Chrysochromulinaceae</taxon>
        <taxon>Chrysochromulina</taxon>
    </lineage>
</organism>
<accession>A0A0M0J7R9</accession>
<keyword evidence="3" id="KW-1185">Reference proteome</keyword>
<comment type="caution">
    <text evidence="2">The sequence shown here is derived from an EMBL/GenBank/DDBJ whole genome shotgun (WGS) entry which is preliminary data.</text>
</comment>
<name>A0A0M0J7R9_9EUKA</name>
<evidence type="ECO:0000313" key="2">
    <source>
        <dbReference type="EMBL" id="KOO22500.1"/>
    </source>
</evidence>
<dbReference type="AlphaFoldDB" id="A0A0M0J7R9"/>
<feature type="region of interest" description="Disordered" evidence="1">
    <location>
        <begin position="19"/>
        <end position="52"/>
    </location>
</feature>
<gene>
    <name evidence="2" type="ORF">Ctob_000302</name>
</gene>
<proteinExistence type="predicted"/>
<reference evidence="3" key="1">
    <citation type="journal article" date="2015" name="PLoS Genet.">
        <title>Genome Sequence and Transcriptome Analyses of Chrysochromulina tobin: Metabolic Tools for Enhanced Algal Fitness in the Prominent Order Prymnesiales (Haptophyceae).</title>
        <authorList>
            <person name="Hovde B.T."/>
            <person name="Deodato C.R."/>
            <person name="Hunsperger H.M."/>
            <person name="Ryken S.A."/>
            <person name="Yost W."/>
            <person name="Jha R.K."/>
            <person name="Patterson J."/>
            <person name="Monnat R.J. Jr."/>
            <person name="Barlow S.B."/>
            <person name="Starkenburg S.R."/>
            <person name="Cattolico R.A."/>
        </authorList>
    </citation>
    <scope>NUCLEOTIDE SEQUENCE</scope>
    <source>
        <strain evidence="3">CCMP291</strain>
    </source>
</reference>
<protein>
    <submittedName>
        <fullName evidence="2">Uncharacterized protein</fullName>
    </submittedName>
</protein>
<dbReference type="Proteomes" id="UP000037460">
    <property type="component" value="Unassembled WGS sequence"/>
</dbReference>
<evidence type="ECO:0000256" key="1">
    <source>
        <dbReference type="SAM" id="MobiDB-lite"/>
    </source>
</evidence>
<dbReference type="EMBL" id="JWZX01003273">
    <property type="protein sequence ID" value="KOO22500.1"/>
    <property type="molecule type" value="Genomic_DNA"/>
</dbReference>